<protein>
    <recommendedName>
        <fullName evidence="6">Zn(2)-C6 fungal-type domain-containing protein</fullName>
    </recommendedName>
</protein>
<name>N4U0J0_FUSC1</name>
<keyword evidence="2" id="KW-0804">Transcription</keyword>
<evidence type="ECO:0000313" key="4">
    <source>
        <dbReference type="EMBL" id="ENH63485.1"/>
    </source>
</evidence>
<dbReference type="VEuPathDB" id="FungiDB:FOC1_g10000188"/>
<dbReference type="Proteomes" id="UP000016928">
    <property type="component" value="Unassembled WGS sequence"/>
</dbReference>
<dbReference type="CDD" id="cd12148">
    <property type="entry name" value="fungal_TF_MHR"/>
    <property type="match status" value="1"/>
</dbReference>
<proteinExistence type="predicted"/>
<dbReference type="HOGENOM" id="CLU_004804_0_0_1"/>
<dbReference type="OrthoDB" id="5392779at2759"/>
<dbReference type="OMA" id="YEYSRIT"/>
<reference evidence="5" key="2">
    <citation type="journal article" date="2014" name="PLoS ONE">
        <title>Genome and Transcriptome Analysis of the Fungal Pathogen Fusarium oxysporum f. sp. cubense Causing Banana Vascular Wilt Disease.</title>
        <authorList>
            <person name="Guo L."/>
            <person name="Han L."/>
            <person name="Yang L."/>
            <person name="Zeng H."/>
            <person name="Fan D."/>
            <person name="Zhu Y."/>
            <person name="Feng Y."/>
            <person name="Wang G."/>
            <person name="Peng C."/>
            <person name="Jiang X."/>
            <person name="Zhou D."/>
            <person name="Ni P."/>
            <person name="Liang C."/>
            <person name="Liu L."/>
            <person name="Wang J."/>
            <person name="Mao C."/>
            <person name="Fang X."/>
            <person name="Peng M."/>
            <person name="Huang J."/>
        </authorList>
    </citation>
    <scope>NUCLEOTIDE SEQUENCE [LARGE SCALE GENOMIC DNA]</scope>
    <source>
        <strain evidence="5">race 1</strain>
    </source>
</reference>
<gene>
    <name evidence="4" type="ORF">FOC1_g10000188</name>
</gene>
<dbReference type="PANTHER" id="PTHR47840:SF1">
    <property type="entry name" value="ZN(II)2CYS6 TRANSCRIPTION FACTOR (EUROFUNG)"/>
    <property type="match status" value="1"/>
</dbReference>
<dbReference type="PANTHER" id="PTHR47840">
    <property type="entry name" value="ZN(II)2CYS6 TRANSCRIPTION FACTOR (EUROFUNG)-RELATED"/>
    <property type="match status" value="1"/>
</dbReference>
<evidence type="ECO:0000256" key="3">
    <source>
        <dbReference type="ARBA" id="ARBA00023242"/>
    </source>
</evidence>
<dbReference type="AlphaFoldDB" id="N4U0J0"/>
<evidence type="ECO:0000313" key="5">
    <source>
        <dbReference type="Proteomes" id="UP000016928"/>
    </source>
</evidence>
<keyword evidence="1" id="KW-0805">Transcription regulation</keyword>
<accession>N4U0J0</accession>
<dbReference type="EMBL" id="KB731236">
    <property type="protein sequence ID" value="ENH63485.1"/>
    <property type="molecule type" value="Genomic_DNA"/>
</dbReference>
<dbReference type="STRING" id="1229664.N4U0J0"/>
<organism evidence="4 5">
    <name type="scientific">Fusarium oxysporum f. sp. cubense (strain race 1)</name>
    <name type="common">Panama disease fungus</name>
    <dbReference type="NCBI Taxonomy" id="1229664"/>
    <lineage>
        <taxon>Eukaryota</taxon>
        <taxon>Fungi</taxon>
        <taxon>Dikarya</taxon>
        <taxon>Ascomycota</taxon>
        <taxon>Pezizomycotina</taxon>
        <taxon>Sordariomycetes</taxon>
        <taxon>Hypocreomycetidae</taxon>
        <taxon>Hypocreales</taxon>
        <taxon>Nectriaceae</taxon>
        <taxon>Fusarium</taxon>
        <taxon>Fusarium oxysporum species complex</taxon>
    </lineage>
</organism>
<keyword evidence="3" id="KW-0539">Nucleus</keyword>
<evidence type="ECO:0000256" key="2">
    <source>
        <dbReference type="ARBA" id="ARBA00023163"/>
    </source>
</evidence>
<evidence type="ECO:0008006" key="6">
    <source>
        <dbReference type="Google" id="ProtNLM"/>
    </source>
</evidence>
<evidence type="ECO:0000256" key="1">
    <source>
        <dbReference type="ARBA" id="ARBA00023015"/>
    </source>
</evidence>
<sequence>MTVDSPVAAERGGRTTLTPSHLYTDYTTHGALLLVPEVCSLSSQFNGSRRRTCYRAGKRRKARCFFDHPSATTCVGCQRRGSHCVGQEFVDIAVPKPEEDPRTLESLKRIEQMLERLTVKVFTDSPGTQHDASQSQFFVPQPLAECPIARDGWQDARINVRRVPVPGVVTDTALVTSDNTIAAPVVPIQTGSGSPVEDATKSSDFILPEFADTCRTLHAALPSQQDADVLFGAGRAAIYLQLLCNPYSQLFDQGDWLPPCILSILPPITAHPVLLARKFLQLCLCIQQLDPSFNQGSLHLGVGANEAMRRYYYLASSMVTCHDQLLDSLEGLECLIFEGAYLINCGNLRRALISLRRASTLAQFMGLHRKARHGALKQHDPATRVSGDVAWAHIAYLERYLSLLLDMSTSITNAKFSSEEKTAGQTDAEWLENVQIDICEQIINRNQRGDYNLADTQRIDNLMNKIANSIPSNWWAPMNIRPDMSGDDVMSLVVNAQMQIVHYNLLAVLHLPYLLRKKDPDHRYDYNKTVCTYASRQVLSRYIPFRSIVRIVFCCRIVDFCALTASLTLLLAHLSGQSQDCTWLLTHQRLEDRALINKTIDTLDELNRLNNDELTRETAKLARKLLALEADSAESGDTYSCGIVKETQDGNDVGQGKRSFYLAIPYFGNVRLAPDVSPTRWPDPSPSTTQTDYSYTTLPSAITTRLASSASFEQTSMSSHIASSQSSDIVLQPTQQQLQRLLISDEGHISPICTLTTAHQNLELETFDVPMPDVMADAAYWAFQGVDAAFFNSLINGQVADPDAWNSSWCENGR</sequence>
<reference evidence="5" key="1">
    <citation type="submission" date="2012-09" db="EMBL/GenBank/DDBJ databases">
        <title>Genome sequencing and comparative transcriptomics of race 1 and race 4 of banana pathogen: Fusarium oxysporum f. sp. cubense.</title>
        <authorList>
            <person name="Fang X."/>
            <person name="Huang J."/>
        </authorList>
    </citation>
    <scope>NUCLEOTIDE SEQUENCE [LARGE SCALE GENOMIC DNA]</scope>
    <source>
        <strain evidence="5">race 1</strain>
    </source>
</reference>